<feature type="domain" description="N-acetyltransferase" evidence="2">
    <location>
        <begin position="67"/>
        <end position="218"/>
    </location>
</feature>
<dbReference type="InterPro" id="IPR016181">
    <property type="entry name" value="Acyl_CoA_acyltransferase"/>
</dbReference>
<dbReference type="AlphaFoldDB" id="A0A9P8CXS6"/>
<dbReference type="GO" id="GO:0016747">
    <property type="term" value="F:acyltransferase activity, transferring groups other than amino-acyl groups"/>
    <property type="evidence" value="ECO:0007669"/>
    <property type="project" value="InterPro"/>
</dbReference>
<gene>
    <name evidence="3" type="ORF">KVV02_007941</name>
</gene>
<sequence>MVDINGPISNTNGKDMTPPDARSVRTLNLSTLDVQKTDFKNWPSPFFAATRCLPSVETTSPHPALDYVIPNAEEHQPLLKKMRKSCGWDAGMVPTWFVQQDEGTRVMAIFYLPGTKTAVGMGGIELMDFELKDKDVADVESKRGCIVSLFLYKQYRGQGYLGTIIECCEDMARSKGLEVLTLYGLEKAQGYEKFGYKTFKMEERVYSGINRWMTRFLEKSLVHRGA</sequence>
<name>A0A9P8CXS6_MORAP</name>
<dbReference type="InterPro" id="IPR000182">
    <property type="entry name" value="GNAT_dom"/>
</dbReference>
<protein>
    <recommendedName>
        <fullName evidence="2">N-acetyltransferase domain-containing protein</fullName>
    </recommendedName>
</protein>
<evidence type="ECO:0000256" key="1">
    <source>
        <dbReference type="SAM" id="MobiDB-lite"/>
    </source>
</evidence>
<dbReference type="SUPFAM" id="SSF55729">
    <property type="entry name" value="Acyl-CoA N-acyltransferases (Nat)"/>
    <property type="match status" value="1"/>
</dbReference>
<comment type="caution">
    <text evidence="3">The sequence shown here is derived from an EMBL/GenBank/DDBJ whole genome shotgun (WGS) entry which is preliminary data.</text>
</comment>
<dbReference type="Pfam" id="PF00583">
    <property type="entry name" value="Acetyltransf_1"/>
    <property type="match status" value="1"/>
</dbReference>
<dbReference type="CDD" id="cd04301">
    <property type="entry name" value="NAT_SF"/>
    <property type="match status" value="1"/>
</dbReference>
<feature type="region of interest" description="Disordered" evidence="1">
    <location>
        <begin position="1"/>
        <end position="21"/>
    </location>
</feature>
<dbReference type="Gene3D" id="3.40.630.30">
    <property type="match status" value="1"/>
</dbReference>
<evidence type="ECO:0000313" key="3">
    <source>
        <dbReference type="EMBL" id="KAG9322674.1"/>
    </source>
</evidence>
<dbReference type="Proteomes" id="UP000717515">
    <property type="component" value="Unassembled WGS sequence"/>
</dbReference>
<proteinExistence type="predicted"/>
<evidence type="ECO:0000313" key="4">
    <source>
        <dbReference type="Proteomes" id="UP000717515"/>
    </source>
</evidence>
<evidence type="ECO:0000259" key="2">
    <source>
        <dbReference type="PROSITE" id="PS51186"/>
    </source>
</evidence>
<reference evidence="3" key="1">
    <citation type="submission" date="2021-07" db="EMBL/GenBank/DDBJ databases">
        <title>Draft genome of Mortierella alpina, strain LL118, isolated from an aspen leaf litter sample.</title>
        <authorList>
            <person name="Yang S."/>
            <person name="Vinatzer B.A."/>
        </authorList>
    </citation>
    <scope>NUCLEOTIDE SEQUENCE</scope>
    <source>
        <strain evidence="3">LL118</strain>
    </source>
</reference>
<accession>A0A9P8CXS6</accession>
<dbReference type="EMBL" id="JAIFTL010000135">
    <property type="protein sequence ID" value="KAG9322674.1"/>
    <property type="molecule type" value="Genomic_DNA"/>
</dbReference>
<dbReference type="PROSITE" id="PS51186">
    <property type="entry name" value="GNAT"/>
    <property type="match status" value="1"/>
</dbReference>
<organism evidence="3 4">
    <name type="scientific">Mortierella alpina</name>
    <name type="common">Oleaginous fungus</name>
    <name type="synonym">Mortierella renispora</name>
    <dbReference type="NCBI Taxonomy" id="64518"/>
    <lineage>
        <taxon>Eukaryota</taxon>
        <taxon>Fungi</taxon>
        <taxon>Fungi incertae sedis</taxon>
        <taxon>Mucoromycota</taxon>
        <taxon>Mortierellomycotina</taxon>
        <taxon>Mortierellomycetes</taxon>
        <taxon>Mortierellales</taxon>
        <taxon>Mortierellaceae</taxon>
        <taxon>Mortierella</taxon>
    </lineage>
</organism>